<reference evidence="1 2" key="1">
    <citation type="journal article" date="2017" name="MBio">
        <title>Type VI secretion-mediated competition in the bee gut microbiome.</title>
        <authorList>
            <person name="Steele M.I."/>
            <person name="Kwong W.K."/>
            <person name="Powell J.E."/>
            <person name="Whiteley M."/>
            <person name="Moran N.A."/>
        </authorList>
    </citation>
    <scope>NUCLEOTIDE SEQUENCE [LARGE SCALE GENOMIC DNA]</scope>
    <source>
        <strain evidence="1 2">Nev3CBA3</strain>
    </source>
</reference>
<evidence type="ECO:0000313" key="2">
    <source>
        <dbReference type="Proteomes" id="UP000229434"/>
    </source>
</evidence>
<name>A0A2N9XWK3_9NEIS</name>
<dbReference type="Proteomes" id="UP000229434">
    <property type="component" value="Unassembled WGS sequence"/>
</dbReference>
<sequence length="62" mass="6838">MVCVAGSDGNKPIALNRNSAPEINIIMLYQRFKPSVDKRLEIMVINTCCCGDRKYSTMAVSA</sequence>
<dbReference type="AlphaFoldDB" id="A0A2N9XWK3"/>
<gene>
    <name evidence="1" type="ORF">BHC49_09060</name>
</gene>
<evidence type="ECO:0000313" key="1">
    <source>
        <dbReference type="EMBL" id="PIT54086.1"/>
    </source>
</evidence>
<comment type="caution">
    <text evidence="1">The sequence shown here is derived from an EMBL/GenBank/DDBJ whole genome shotgun (WGS) entry which is preliminary data.</text>
</comment>
<proteinExistence type="predicted"/>
<accession>A0A2N9XWK3</accession>
<protein>
    <submittedName>
        <fullName evidence="1">Uncharacterized protein</fullName>
    </submittedName>
</protein>
<dbReference type="EMBL" id="MEIS01000117">
    <property type="protein sequence ID" value="PIT54086.1"/>
    <property type="molecule type" value="Genomic_DNA"/>
</dbReference>
<organism evidence="1 2">
    <name type="scientific">Snodgrassella alvi</name>
    <dbReference type="NCBI Taxonomy" id="1196083"/>
    <lineage>
        <taxon>Bacteria</taxon>
        <taxon>Pseudomonadati</taxon>
        <taxon>Pseudomonadota</taxon>
        <taxon>Betaproteobacteria</taxon>
        <taxon>Neisseriales</taxon>
        <taxon>Neisseriaceae</taxon>
        <taxon>Snodgrassella</taxon>
    </lineage>
</organism>